<evidence type="ECO:0000256" key="5">
    <source>
        <dbReference type="ARBA" id="ARBA00023004"/>
    </source>
</evidence>
<feature type="domain" description="Cytochrome c" evidence="8">
    <location>
        <begin position="28"/>
        <end position="111"/>
    </location>
</feature>
<feature type="signal peptide" evidence="7">
    <location>
        <begin position="1"/>
        <end position="19"/>
    </location>
</feature>
<evidence type="ECO:0000256" key="7">
    <source>
        <dbReference type="SAM" id="SignalP"/>
    </source>
</evidence>
<dbReference type="SUPFAM" id="SSF46626">
    <property type="entry name" value="Cytochrome c"/>
    <property type="match status" value="1"/>
</dbReference>
<evidence type="ECO:0000256" key="6">
    <source>
        <dbReference type="PROSITE-ProRule" id="PRU00433"/>
    </source>
</evidence>
<dbReference type="GO" id="GO:0020037">
    <property type="term" value="F:heme binding"/>
    <property type="evidence" value="ECO:0007669"/>
    <property type="project" value="InterPro"/>
</dbReference>
<evidence type="ECO:0000256" key="2">
    <source>
        <dbReference type="ARBA" id="ARBA00022617"/>
    </source>
</evidence>
<sequence precursor="true">MKLILGLAFTAAFALIACAGKTAQDIPAEQRTPQTIFTQICSRCHGDQAQSRAYGVSQVIANMSAEEIEQALRGYRAGTYGGAFKGVMREQAGSLSEEEIPAVAAYVSALGQ</sequence>
<dbReference type="InterPro" id="IPR050597">
    <property type="entry name" value="Cytochrome_c_Oxidase_Subunit"/>
</dbReference>
<dbReference type="PROSITE" id="PS51007">
    <property type="entry name" value="CYTC"/>
    <property type="match status" value="1"/>
</dbReference>
<feature type="chain" id="PRO_5003304622" description="Cytochrome c domain-containing protein" evidence="7">
    <location>
        <begin position="20"/>
        <end position="112"/>
    </location>
</feature>
<dbReference type="Proteomes" id="UP000007844">
    <property type="component" value="Chromosome"/>
</dbReference>
<organism evidence="9 10">
    <name type="scientific">Desulfocurvibacter africanus subsp. africanus str. Walvis Bay</name>
    <dbReference type="NCBI Taxonomy" id="690850"/>
    <lineage>
        <taxon>Bacteria</taxon>
        <taxon>Pseudomonadati</taxon>
        <taxon>Thermodesulfobacteriota</taxon>
        <taxon>Desulfovibrionia</taxon>
        <taxon>Desulfovibrionales</taxon>
        <taxon>Desulfovibrionaceae</taxon>
        <taxon>Desulfocurvibacter</taxon>
    </lineage>
</organism>
<dbReference type="eggNOG" id="COG2863">
    <property type="taxonomic scope" value="Bacteria"/>
</dbReference>
<name>F3YZH7_DESAF</name>
<keyword evidence="2 6" id="KW-0349">Heme</keyword>
<evidence type="ECO:0000256" key="1">
    <source>
        <dbReference type="ARBA" id="ARBA00022448"/>
    </source>
</evidence>
<dbReference type="PANTHER" id="PTHR33751:SF1">
    <property type="entry name" value="CBB3-TYPE CYTOCHROME C OXIDASE SUBUNIT FIXP"/>
    <property type="match status" value="1"/>
</dbReference>
<dbReference type="HOGENOM" id="CLU_128253_3_1_7"/>
<keyword evidence="4" id="KW-0249">Electron transport</keyword>
<proteinExistence type="predicted"/>
<keyword evidence="10" id="KW-1185">Reference proteome</keyword>
<evidence type="ECO:0000313" key="10">
    <source>
        <dbReference type="Proteomes" id="UP000007844"/>
    </source>
</evidence>
<dbReference type="PANTHER" id="PTHR33751">
    <property type="entry name" value="CBB3-TYPE CYTOCHROME C OXIDASE SUBUNIT FIXP"/>
    <property type="match status" value="1"/>
</dbReference>
<dbReference type="InterPro" id="IPR008168">
    <property type="entry name" value="Cyt_C_IC"/>
</dbReference>
<reference evidence="9 10" key="1">
    <citation type="journal article" date="2011" name="J. Bacteriol.">
        <title>Genome sequence of the mercury-methylating and pleomorphic Desulfovibrio africanus Strain Walvis Bay.</title>
        <authorList>
            <person name="Brown S.D."/>
            <person name="Wall J.D."/>
            <person name="Kucken A.M."/>
            <person name="Gilmour C.C."/>
            <person name="Podar M."/>
            <person name="Brandt C.C."/>
            <person name="Teshima H."/>
            <person name="Detter J.C."/>
            <person name="Han C.S."/>
            <person name="Land M.L."/>
            <person name="Lucas S."/>
            <person name="Han J."/>
            <person name="Pennacchio L."/>
            <person name="Nolan M."/>
            <person name="Pitluck S."/>
            <person name="Woyke T."/>
            <person name="Goodwin L."/>
            <person name="Palumbo A.V."/>
            <person name="Elias D.A."/>
        </authorList>
    </citation>
    <scope>NUCLEOTIDE SEQUENCE [LARGE SCALE GENOMIC DNA]</scope>
    <source>
        <strain evidence="9 10">Walvis Bay</strain>
    </source>
</reference>
<dbReference type="InterPro" id="IPR009056">
    <property type="entry name" value="Cyt_c-like_dom"/>
</dbReference>
<protein>
    <recommendedName>
        <fullName evidence="8">Cytochrome c domain-containing protein</fullName>
    </recommendedName>
</protein>
<keyword evidence="5 6" id="KW-0408">Iron</keyword>
<dbReference type="PROSITE" id="PS51257">
    <property type="entry name" value="PROKAR_LIPOPROTEIN"/>
    <property type="match status" value="1"/>
</dbReference>
<keyword evidence="3 6" id="KW-0479">Metal-binding</keyword>
<evidence type="ECO:0000313" key="9">
    <source>
        <dbReference type="EMBL" id="EGJ52006.1"/>
    </source>
</evidence>
<keyword evidence="7" id="KW-0732">Signal</keyword>
<dbReference type="InterPro" id="IPR036909">
    <property type="entry name" value="Cyt_c-like_dom_sf"/>
</dbReference>
<dbReference type="PRINTS" id="PR00605">
    <property type="entry name" value="CYTCHROMECIC"/>
</dbReference>
<evidence type="ECO:0000256" key="4">
    <source>
        <dbReference type="ARBA" id="ARBA00022982"/>
    </source>
</evidence>
<dbReference type="AlphaFoldDB" id="F3YZH7"/>
<gene>
    <name evidence="9" type="ORF">Desaf_3730</name>
</gene>
<dbReference type="RefSeq" id="WP_014261608.1">
    <property type="nucleotide sequence ID" value="NC_016629.1"/>
</dbReference>
<dbReference type="STRING" id="690850.Desaf_3730"/>
<dbReference type="Gene3D" id="1.10.760.10">
    <property type="entry name" value="Cytochrome c-like domain"/>
    <property type="match status" value="1"/>
</dbReference>
<dbReference type="GO" id="GO:0009055">
    <property type="term" value="F:electron transfer activity"/>
    <property type="evidence" value="ECO:0007669"/>
    <property type="project" value="InterPro"/>
</dbReference>
<dbReference type="GO" id="GO:0005506">
    <property type="term" value="F:iron ion binding"/>
    <property type="evidence" value="ECO:0007669"/>
    <property type="project" value="InterPro"/>
</dbReference>
<dbReference type="KEGG" id="daf:Desaf_3730"/>
<evidence type="ECO:0000259" key="8">
    <source>
        <dbReference type="PROSITE" id="PS51007"/>
    </source>
</evidence>
<accession>F3YZH7</accession>
<keyword evidence="1" id="KW-0813">Transport</keyword>
<dbReference type="EMBL" id="CP003221">
    <property type="protein sequence ID" value="EGJ52006.1"/>
    <property type="molecule type" value="Genomic_DNA"/>
</dbReference>
<dbReference type="Pfam" id="PF13442">
    <property type="entry name" value="Cytochrome_CBB3"/>
    <property type="match status" value="1"/>
</dbReference>
<evidence type="ECO:0000256" key="3">
    <source>
        <dbReference type="ARBA" id="ARBA00022723"/>
    </source>
</evidence>